<evidence type="ECO:0000259" key="8">
    <source>
        <dbReference type="Pfam" id="PF00251"/>
    </source>
</evidence>
<evidence type="ECO:0000256" key="7">
    <source>
        <dbReference type="RuleBase" id="RU362110"/>
    </source>
</evidence>
<evidence type="ECO:0000256" key="6">
    <source>
        <dbReference type="ARBA" id="ARBA00023295"/>
    </source>
</evidence>
<dbReference type="SUPFAM" id="SSF49899">
    <property type="entry name" value="Concanavalin A-like lectins/glucanases"/>
    <property type="match status" value="1"/>
</dbReference>
<evidence type="ECO:0000313" key="11">
    <source>
        <dbReference type="Proteomes" id="UP001159364"/>
    </source>
</evidence>
<dbReference type="AlphaFoldDB" id="A0AAV8U6B4"/>
<keyword evidence="4" id="KW-0926">Vacuole</keyword>
<evidence type="ECO:0000256" key="3">
    <source>
        <dbReference type="ARBA" id="ARBA00009902"/>
    </source>
</evidence>
<dbReference type="InterPro" id="IPR050551">
    <property type="entry name" value="Fructan_Metab_Enzymes"/>
</dbReference>
<keyword evidence="5 7" id="KW-0378">Hydrolase</keyword>
<sequence length="604" mass="68143">MVFLRCNDMDMPAMFVVGLCCFLLSRIIQVEASDQLYRTSFHFQSPQNWLNDPNGPMLHKGIYHLFYQYNPKGAVFGDKMVWAHSVSCDLINWMHLRHALCPTEPFDINSCWSGSITILPESRPVILYTGIDADNRQVQNLAMPKNLSDPLLTEWIKFSQNPVMTPPQGVDAHNFRDPTTAWQGLDGKWRVIVGSWSNNQGMAILYRSKDFLSWTKSESPIYSTDKTGMWECPDFYPVRINSSEGVDNSILNPNIKHVMKAGFSSHDYYILGTYVPEMDKYTPDTNFTGTTVDLRYDYGKFYGSKTFFDSVNRRRILWAWVNESDSSEDDIRKGWSGLQSIPRQIWLDSGGTQLLQWPVEEINELRGNKVSIAHRKLESESVLEVNGITASQADVEIVFDLPELENAEFLKDPILDPELLCSNANASVKGRFGPFGLLVLAAKDLTEKTAIFFRIFRGKNGYTVLMCSDQSRSSLRDGVDKTTFGALVKIDPRREKVSLRSLIDHSIVESFAGEGRTSITTRVYPTVAVHEGAHLYVFNNGTKSVVVSRLDAWSMSNARIKQYEDSSHQSSCYDALQLVSTTNSVGATDARSNEYNCGGLGDEL</sequence>
<evidence type="ECO:0000256" key="5">
    <source>
        <dbReference type="ARBA" id="ARBA00022801"/>
    </source>
</evidence>
<dbReference type="PANTHER" id="PTHR31953">
    <property type="entry name" value="BETA-FRUCTOFURANOSIDASE, INSOLUBLE ISOENZYME CWINV1-RELATED"/>
    <property type="match status" value="1"/>
</dbReference>
<dbReference type="InterPro" id="IPR013189">
    <property type="entry name" value="Glyco_hydro_32_C"/>
</dbReference>
<dbReference type="Pfam" id="PF00251">
    <property type="entry name" value="Glyco_hydro_32N"/>
    <property type="match status" value="1"/>
</dbReference>
<dbReference type="GO" id="GO:0004564">
    <property type="term" value="F:beta-fructofuranosidase activity"/>
    <property type="evidence" value="ECO:0007669"/>
    <property type="project" value="UniProtKB-EC"/>
</dbReference>
<dbReference type="SMART" id="SM00640">
    <property type="entry name" value="Glyco_32"/>
    <property type="match status" value="1"/>
</dbReference>
<feature type="domain" description="Glycosyl hydrolase family 32 N-terminal" evidence="8">
    <location>
        <begin position="42"/>
        <end position="358"/>
    </location>
</feature>
<evidence type="ECO:0000256" key="4">
    <source>
        <dbReference type="ARBA" id="ARBA00022554"/>
    </source>
</evidence>
<dbReference type="CDD" id="cd18624">
    <property type="entry name" value="GH32_Fruct1-like"/>
    <property type="match status" value="1"/>
</dbReference>
<dbReference type="InterPro" id="IPR001362">
    <property type="entry name" value="Glyco_hydro_32"/>
</dbReference>
<dbReference type="FunFam" id="2.115.10.20:FF:000001">
    <property type="entry name" value="Beta-fructofuranosidase, insoluble isoenzyme CWINV1"/>
    <property type="match status" value="1"/>
</dbReference>
<dbReference type="Pfam" id="PF08244">
    <property type="entry name" value="Glyco_hydro_32C"/>
    <property type="match status" value="1"/>
</dbReference>
<comment type="subcellular location">
    <subcellularLocation>
        <location evidence="2">Vacuole</location>
    </subcellularLocation>
</comment>
<evidence type="ECO:0000256" key="1">
    <source>
        <dbReference type="ARBA" id="ARBA00000094"/>
    </source>
</evidence>
<organism evidence="10 11">
    <name type="scientific">Erythroxylum novogranatense</name>
    <dbReference type="NCBI Taxonomy" id="1862640"/>
    <lineage>
        <taxon>Eukaryota</taxon>
        <taxon>Viridiplantae</taxon>
        <taxon>Streptophyta</taxon>
        <taxon>Embryophyta</taxon>
        <taxon>Tracheophyta</taxon>
        <taxon>Spermatophyta</taxon>
        <taxon>Magnoliopsida</taxon>
        <taxon>eudicotyledons</taxon>
        <taxon>Gunneridae</taxon>
        <taxon>Pentapetalae</taxon>
        <taxon>rosids</taxon>
        <taxon>fabids</taxon>
        <taxon>Malpighiales</taxon>
        <taxon>Erythroxylaceae</taxon>
        <taxon>Erythroxylum</taxon>
    </lineage>
</organism>
<evidence type="ECO:0000256" key="2">
    <source>
        <dbReference type="ARBA" id="ARBA00004116"/>
    </source>
</evidence>
<comment type="caution">
    <text evidence="10">The sequence shown here is derived from an EMBL/GenBank/DDBJ whole genome shotgun (WGS) entry which is preliminary data.</text>
</comment>
<dbReference type="FunFam" id="2.60.120.560:FF:000002">
    <property type="entry name" value="Beta-fructofuranosidase, insoluble isoenzyme CWINV1"/>
    <property type="match status" value="1"/>
</dbReference>
<dbReference type="InterPro" id="IPR013320">
    <property type="entry name" value="ConA-like_dom_sf"/>
</dbReference>
<reference evidence="10 11" key="1">
    <citation type="submission" date="2021-09" db="EMBL/GenBank/DDBJ databases">
        <title>Genomic insights and catalytic innovation underlie evolution of tropane alkaloids biosynthesis.</title>
        <authorList>
            <person name="Wang Y.-J."/>
            <person name="Tian T."/>
            <person name="Huang J.-P."/>
            <person name="Huang S.-X."/>
        </authorList>
    </citation>
    <scope>NUCLEOTIDE SEQUENCE [LARGE SCALE GENOMIC DNA]</scope>
    <source>
        <strain evidence="10">KIB-2018</strain>
        <tissue evidence="10">Leaf</tissue>
    </source>
</reference>
<name>A0AAV8U6B4_9ROSI</name>
<dbReference type="InterPro" id="IPR023296">
    <property type="entry name" value="Glyco_hydro_beta-prop_sf"/>
</dbReference>
<dbReference type="InterPro" id="IPR013148">
    <property type="entry name" value="Glyco_hydro_32_N"/>
</dbReference>
<comment type="similarity">
    <text evidence="3 7">Belongs to the glycosyl hydrolase 32 family.</text>
</comment>
<keyword evidence="6 7" id="KW-0326">Glycosidase</keyword>
<comment type="catalytic activity">
    <reaction evidence="1">
        <text>Hydrolysis of terminal non-reducing beta-D-fructofuranoside residues in beta-D-fructofuranosides.</text>
        <dbReference type="EC" id="3.2.1.26"/>
    </reaction>
</comment>
<dbReference type="GO" id="GO:0005975">
    <property type="term" value="P:carbohydrate metabolic process"/>
    <property type="evidence" value="ECO:0007669"/>
    <property type="project" value="InterPro"/>
</dbReference>
<evidence type="ECO:0000259" key="9">
    <source>
        <dbReference type="Pfam" id="PF08244"/>
    </source>
</evidence>
<dbReference type="GO" id="GO:0005773">
    <property type="term" value="C:vacuole"/>
    <property type="evidence" value="ECO:0007669"/>
    <property type="project" value="UniProtKB-SubCell"/>
</dbReference>
<gene>
    <name evidence="10" type="ORF">K2173_018125</name>
</gene>
<dbReference type="Gene3D" id="2.60.120.560">
    <property type="entry name" value="Exo-inulinase, domain 1"/>
    <property type="match status" value="1"/>
</dbReference>
<dbReference type="SUPFAM" id="SSF75005">
    <property type="entry name" value="Arabinanase/levansucrase/invertase"/>
    <property type="match status" value="1"/>
</dbReference>
<keyword evidence="11" id="KW-1185">Reference proteome</keyword>
<dbReference type="Gene3D" id="2.115.10.20">
    <property type="entry name" value="Glycosyl hydrolase domain, family 43"/>
    <property type="match status" value="1"/>
</dbReference>
<dbReference type="Proteomes" id="UP001159364">
    <property type="component" value="Linkage Group LG01"/>
</dbReference>
<proteinExistence type="inferred from homology"/>
<accession>A0AAV8U6B4</accession>
<evidence type="ECO:0000313" key="10">
    <source>
        <dbReference type="EMBL" id="KAJ8774866.1"/>
    </source>
</evidence>
<protein>
    <submittedName>
        <fullName evidence="10">Uncharacterized protein</fullName>
    </submittedName>
</protein>
<feature type="domain" description="Glycosyl hydrolase family 32 C-terminal" evidence="9">
    <location>
        <begin position="361"/>
        <end position="554"/>
    </location>
</feature>
<dbReference type="EMBL" id="JAIWQS010000001">
    <property type="protein sequence ID" value="KAJ8774866.1"/>
    <property type="molecule type" value="Genomic_DNA"/>
</dbReference>